<reference evidence="2" key="1">
    <citation type="journal article" date="2019" name="Int. J. Syst. Evol. Microbiol.">
        <title>The Global Catalogue of Microorganisms (GCM) 10K type strain sequencing project: providing services to taxonomists for standard genome sequencing and annotation.</title>
        <authorList>
            <consortium name="The Broad Institute Genomics Platform"/>
            <consortium name="The Broad Institute Genome Sequencing Center for Infectious Disease"/>
            <person name="Wu L."/>
            <person name="Ma J."/>
        </authorList>
    </citation>
    <scope>NUCLEOTIDE SEQUENCE [LARGE SCALE GENOMIC DNA]</scope>
    <source>
        <strain evidence="2">NBRC 105857</strain>
    </source>
</reference>
<organism evidence="1 2">
    <name type="scientific">Limnobacter litoralis</name>
    <dbReference type="NCBI Taxonomy" id="481366"/>
    <lineage>
        <taxon>Bacteria</taxon>
        <taxon>Pseudomonadati</taxon>
        <taxon>Pseudomonadota</taxon>
        <taxon>Betaproteobacteria</taxon>
        <taxon>Burkholderiales</taxon>
        <taxon>Burkholderiaceae</taxon>
        <taxon>Limnobacter</taxon>
    </lineage>
</organism>
<accession>A0ABQ5YPZ0</accession>
<gene>
    <name evidence="1" type="ORF">GCM10007875_00060</name>
</gene>
<name>A0ABQ5YPZ0_9BURK</name>
<proteinExistence type="predicted"/>
<dbReference type="EMBL" id="BSOJ01000001">
    <property type="protein sequence ID" value="GLR24919.1"/>
    <property type="molecule type" value="Genomic_DNA"/>
</dbReference>
<comment type="caution">
    <text evidence="1">The sequence shown here is derived from an EMBL/GenBank/DDBJ whole genome shotgun (WGS) entry which is preliminary data.</text>
</comment>
<dbReference type="Gene3D" id="3.40.50.11350">
    <property type="match status" value="1"/>
</dbReference>
<protein>
    <submittedName>
        <fullName evidence="1">Uncharacterized protein</fullName>
    </submittedName>
</protein>
<evidence type="ECO:0000313" key="1">
    <source>
        <dbReference type="EMBL" id="GLR24919.1"/>
    </source>
</evidence>
<keyword evidence="2" id="KW-1185">Reference proteome</keyword>
<dbReference type="Proteomes" id="UP001156664">
    <property type="component" value="Unassembled WGS sequence"/>
</dbReference>
<dbReference type="RefSeq" id="WP_284279198.1">
    <property type="nucleotide sequence ID" value="NZ_BSOJ01000001.1"/>
</dbReference>
<evidence type="ECO:0000313" key="2">
    <source>
        <dbReference type="Proteomes" id="UP001156664"/>
    </source>
</evidence>
<sequence>MPTVYIDEFVGISNRFEALPLAFAIQKKFGHPIVLDWHELDSFCVKGTKRGKVGLFAKLGALRVRNCDLSLFESLGNKKVICRSLDGPSEYLDPIYLEVARRVKAAPFVVEGIQRAFAPWRGRPVVAVHIRQGDYQLVSESRYDIGAEWPAVPIWWYAAAMQKVLELQPDTVFFLASNGSAEVLKPITDRFPVFQLDLKSPYTYKGPDHASEVNPVADLFALACCPVLLATPVSGYSHWAANVMGAPSDSIVPISGCTSDNPQFGLVRMFGSRMPRWRESGRTGSDILPLGERWQGVDLSRPANLEWLAT</sequence>